<gene>
    <name evidence="1" type="ORF">C7444_10231</name>
</gene>
<dbReference type="EMBL" id="QJJS01000002">
    <property type="protein sequence ID" value="PXW98555.1"/>
    <property type="molecule type" value="Genomic_DNA"/>
</dbReference>
<protein>
    <recommendedName>
        <fullName evidence="3">PilX-like prepilin protein</fullName>
    </recommendedName>
</protein>
<reference evidence="1 2" key="1">
    <citation type="submission" date="2018-05" db="EMBL/GenBank/DDBJ databases">
        <title>Genomic Encyclopedia of Type Strains, Phase IV (KMG-IV): sequencing the most valuable type-strain genomes for metagenomic binning, comparative biology and taxonomic classification.</title>
        <authorList>
            <person name="Goeker M."/>
        </authorList>
    </citation>
    <scope>NUCLEOTIDE SEQUENCE [LARGE SCALE GENOMIC DNA]</scope>
    <source>
        <strain evidence="1 2">DSM 566</strain>
    </source>
</reference>
<evidence type="ECO:0000313" key="2">
    <source>
        <dbReference type="Proteomes" id="UP000247811"/>
    </source>
</evidence>
<dbReference type="AlphaFoldDB" id="A0A318HC71"/>
<keyword evidence="2" id="KW-1185">Reference proteome</keyword>
<dbReference type="OrthoDB" id="8684961at2"/>
<evidence type="ECO:0008006" key="3">
    <source>
        <dbReference type="Google" id="ProtNLM"/>
    </source>
</evidence>
<dbReference type="Proteomes" id="UP000247811">
    <property type="component" value="Unassembled WGS sequence"/>
</dbReference>
<proteinExistence type="predicted"/>
<comment type="caution">
    <text evidence="1">The sequence shown here is derived from an EMBL/GenBank/DDBJ whole genome shotgun (WGS) entry which is preliminary data.</text>
</comment>
<evidence type="ECO:0000313" key="1">
    <source>
        <dbReference type="EMBL" id="PXW98555.1"/>
    </source>
</evidence>
<dbReference type="RefSeq" id="WP_110399204.1">
    <property type="nucleotide sequence ID" value="NZ_QJJS01000002.1"/>
</dbReference>
<sequence>MTTGQRLGHGGSATLLVLLSLLLGLSTAVLWSHRGQLAEQRSAADQARATAALHAAQAGLDWGLAQLHRRTPLDGRCAPDLSSTTSWRQRYLGLLHGERTITPLGSAEAGCLHDGSGWTCACPASAGSRAFESLTAPTDGQEHPGFLLRWETVATTGAVTLVSTGCLPAGPACSGTDGSAWPAASARARLRLDHGLLGTLRRWPLAPVSAAGRVTLGPAVEVVQPDATWLPGWTVAAGGAVVLEPGARLSSVAHAGTDSARAQLPGLSGDLDTWLRRHVGLPIAWLRRLPSVTTLDCSQPCSGATLAAAWNRERPVLVIRGDATLDDQAPRGSLQQPLVLLVDGTLSAQTSGAWHGLIVARAVQWQAGSSSGLDGALLSAGDLRLDGPLTVRASRAVLEQAGDSLAALVPLAGGWRDHESP</sequence>
<accession>A0A318HC71</accession>
<organism evidence="1 2">
    <name type="scientific">Sphaerotilus hippei</name>
    <dbReference type="NCBI Taxonomy" id="744406"/>
    <lineage>
        <taxon>Bacteria</taxon>
        <taxon>Pseudomonadati</taxon>
        <taxon>Pseudomonadota</taxon>
        <taxon>Betaproteobacteria</taxon>
        <taxon>Burkholderiales</taxon>
        <taxon>Sphaerotilaceae</taxon>
        <taxon>Sphaerotilus</taxon>
    </lineage>
</organism>
<name>A0A318HC71_9BURK</name>